<feature type="compositionally biased region" description="Basic and acidic residues" evidence="1">
    <location>
        <begin position="229"/>
        <end position="245"/>
    </location>
</feature>
<reference evidence="2" key="1">
    <citation type="submission" date="2025-08" db="UniProtKB">
        <authorList>
            <consortium name="Ensembl"/>
        </authorList>
    </citation>
    <scope>IDENTIFICATION</scope>
</reference>
<dbReference type="STRING" id="1676925.ENSPKIP00000015419"/>
<dbReference type="SUPFAM" id="SSF52047">
    <property type="entry name" value="RNI-like"/>
    <property type="match status" value="1"/>
</dbReference>
<sequence length="392" mass="42780">MQALSKILPSLSNLQRLHLWRAGLTEQTLTSLKSTVSLCLNLRTVVLEGNPLPEQAFHILIAEDSPLTHLSLRNNCIGERGAHLIGAALSTARVANRSLLYLNLAFNSIGDVGAKHIAQGLRLNRTLLCLSLAYNRIGDAGAAYLAEVLGPFALTHDEIVERRRQMGKWNSLPSQTQIADSKNESWLSIASSSSLEPSMSNTTRSSTRKKDMPKKEENQTASEGNLTPGRKEETKLTGKGPDTKLARGKGVKPAAKEKNLSVFKQEVADQGSRLTHTDKTVIPVSKVAETSEPEIPVLETEVQYREGKVIVLGNDVLTSLNLSGNRLTEQSLSSFLSSVSQQPAGGGLLRLSLSRNCFQEDCDIFLKLQELMTLRDPLSKTVPGDEEHEQAV</sequence>
<feature type="region of interest" description="Disordered" evidence="1">
    <location>
        <begin position="190"/>
        <end position="255"/>
    </location>
</feature>
<dbReference type="InterPro" id="IPR001611">
    <property type="entry name" value="Leu-rich_rpt"/>
</dbReference>
<dbReference type="Pfam" id="PF13516">
    <property type="entry name" value="LRR_6"/>
    <property type="match status" value="3"/>
</dbReference>
<evidence type="ECO:0000313" key="2">
    <source>
        <dbReference type="Ensembl" id="ENSPKIP00000015419.1"/>
    </source>
</evidence>
<organism evidence="2 3">
    <name type="scientific">Paramormyrops kingsleyae</name>
    <dbReference type="NCBI Taxonomy" id="1676925"/>
    <lineage>
        <taxon>Eukaryota</taxon>
        <taxon>Metazoa</taxon>
        <taxon>Chordata</taxon>
        <taxon>Craniata</taxon>
        <taxon>Vertebrata</taxon>
        <taxon>Euteleostomi</taxon>
        <taxon>Actinopterygii</taxon>
        <taxon>Neopterygii</taxon>
        <taxon>Teleostei</taxon>
        <taxon>Osteoglossocephala</taxon>
        <taxon>Osteoglossomorpha</taxon>
        <taxon>Osteoglossiformes</taxon>
        <taxon>Mormyridae</taxon>
        <taxon>Paramormyrops</taxon>
    </lineage>
</organism>
<dbReference type="GeneTree" id="ENSGT00440000034367"/>
<feature type="compositionally biased region" description="Low complexity" evidence="1">
    <location>
        <begin position="190"/>
        <end position="200"/>
    </location>
</feature>
<accession>A0A3B3RAT6</accession>
<dbReference type="Gene3D" id="3.80.10.10">
    <property type="entry name" value="Ribonuclease Inhibitor"/>
    <property type="match status" value="2"/>
</dbReference>
<feature type="compositionally biased region" description="Basic and acidic residues" evidence="1">
    <location>
        <begin position="208"/>
        <end position="218"/>
    </location>
</feature>
<dbReference type="Proteomes" id="UP000261540">
    <property type="component" value="Unplaced"/>
</dbReference>
<reference evidence="2" key="2">
    <citation type="submission" date="2025-09" db="UniProtKB">
        <authorList>
            <consortium name="Ensembl"/>
        </authorList>
    </citation>
    <scope>IDENTIFICATION</scope>
</reference>
<dbReference type="InterPro" id="IPR053040">
    <property type="entry name" value="LRR-containing_protein_71"/>
</dbReference>
<dbReference type="PROSITE" id="PS51450">
    <property type="entry name" value="LRR"/>
    <property type="match status" value="1"/>
</dbReference>
<dbReference type="PANTHER" id="PTHR46984:SF1">
    <property type="entry name" value="LEUCINE-RICH REPEAT-CONTAINING PROTEIN 71"/>
    <property type="match status" value="1"/>
</dbReference>
<protein>
    <submittedName>
        <fullName evidence="2">Leucine rich repeat containing 71</fullName>
    </submittedName>
</protein>
<dbReference type="InterPro" id="IPR032675">
    <property type="entry name" value="LRR_dom_sf"/>
</dbReference>
<dbReference type="PANTHER" id="PTHR46984">
    <property type="entry name" value="LEUCINE-RICH REPEAT-CONTAINING PROTEIN 71"/>
    <property type="match status" value="1"/>
</dbReference>
<name>A0A3B3RAT6_9TELE</name>
<evidence type="ECO:0000313" key="3">
    <source>
        <dbReference type="Proteomes" id="UP000261540"/>
    </source>
</evidence>
<evidence type="ECO:0000256" key="1">
    <source>
        <dbReference type="SAM" id="MobiDB-lite"/>
    </source>
</evidence>
<proteinExistence type="predicted"/>
<dbReference type="Ensembl" id="ENSPKIT00000039885.1">
    <property type="protein sequence ID" value="ENSPKIP00000015419.1"/>
    <property type="gene ID" value="ENSPKIG00000002155.1"/>
</dbReference>
<keyword evidence="3" id="KW-1185">Reference proteome</keyword>
<dbReference type="AlphaFoldDB" id="A0A3B3RAT6"/>
<dbReference type="Pfam" id="PF00560">
    <property type="entry name" value="LRR_1"/>
    <property type="match status" value="1"/>
</dbReference>
<dbReference type="SMART" id="SM00368">
    <property type="entry name" value="LRR_RI"/>
    <property type="match status" value="4"/>
</dbReference>